<keyword evidence="2" id="KW-0175">Coiled coil</keyword>
<dbReference type="GeneID" id="85308614"/>
<dbReference type="Pfam" id="PF24883">
    <property type="entry name" value="NPHP3_N"/>
    <property type="match status" value="1"/>
</dbReference>
<dbReference type="Proteomes" id="UP001244011">
    <property type="component" value="Unassembled WGS sequence"/>
</dbReference>
<evidence type="ECO:0000313" key="5">
    <source>
        <dbReference type="EMBL" id="KAK1770255.1"/>
    </source>
</evidence>
<feature type="domain" description="DUF7791" evidence="4">
    <location>
        <begin position="650"/>
        <end position="723"/>
    </location>
</feature>
<feature type="coiled-coil region" evidence="2">
    <location>
        <begin position="71"/>
        <end position="125"/>
    </location>
</feature>
<evidence type="ECO:0000256" key="1">
    <source>
        <dbReference type="ARBA" id="ARBA00022737"/>
    </source>
</evidence>
<feature type="domain" description="Nephrocystin 3-like N-terminal" evidence="3">
    <location>
        <begin position="326"/>
        <end position="494"/>
    </location>
</feature>
<dbReference type="InterPro" id="IPR056884">
    <property type="entry name" value="NPHP3-like_N"/>
</dbReference>
<keyword evidence="6" id="KW-1185">Reference proteome</keyword>
<dbReference type="SUPFAM" id="SSF48403">
    <property type="entry name" value="Ankyrin repeat"/>
    <property type="match status" value="1"/>
</dbReference>
<dbReference type="PANTHER" id="PTHR10039">
    <property type="entry name" value="AMELOGENIN"/>
    <property type="match status" value="1"/>
</dbReference>
<dbReference type="AlphaFoldDB" id="A0AAJ0C4Y4"/>
<protein>
    <recommendedName>
        <fullName evidence="7">NACHT domain-containing protein</fullName>
    </recommendedName>
</protein>
<accession>A0AAJ0C4Y4</accession>
<sequence>MEAVGFASSILTFIDIATKIVRGAYEVHNSVCGATQENVHITAIVNDLEKAARSLDIIPEAKNDHELVKVSKDCQGLSRELLEELDKLKNKHGGVWGSLAAAWAVLRKQKNVISMENRLDKYRRQVQLRLLILLFAAQSPIKQHLQELHQIGVDLSNTSARRMEDLESKLSATLQMECQGLRGQSTDVADKVQRLTSTSNQAMEKIDHLSGKFDELLNLVQDPRMEQRRTEMSEHGSSLEKLVHQLGEFQSLVESLPRENRVLRRLHFASILRREGNIERPASGTFSWAVEGIRHQIAVAPNTSGTPSSFQLMLMTTEDIGRQLVSKELQQFLAYNGSTFFIYGKAGCGKSTLMKFLAHHSLVRQELAGWAGGRKLVTINLFFWRSDDPLQKSLEGFHRTIIYHTLCQCPELMPKVFPCRDTVGTPDAAEFQIKELAEAFGRLMEHTDVDTHRFCYFIDGLDEYEGKSSDHRQLAEQLAAWARSDAVKIICSARPDTIFLKVFTDSGTIVDFGQLNRSDLTKFARARFESELLAPDYKSGHDICQGLVVDIVDKAEGVFVWAVFVVQSLINGVLEGDDDEVSLHERVKDFPTDLNAMFRQMLDRVDPTPHVRRRSDMLLYLVTNSTINRPLNGLLCAWLGDLGWFQDSARSEFPFDRAIEPYDSSVIEEKLAKARKLLHLLTQGLLEIQDTTEISTLQSPTDLYLRYRVDFFHRSVRDFLRDEWKIRRPLFSSAEDEMRAYCRLYIAEAQFFPNVAPQDRIRDMFEYTFIWLSDRVREGHTPPLQYVQQFDHIISKSPAKALARRGSRSPRWGPCFLGKMEITETSSRRWHTIDGHDCSFLHWAAYWHQGAYVRQKLSSGVSIDQVDTTELNLLLSASIGTDVELVRDILSRGGHSTDLVETAIATSSLNTVSGDVGSVPVWMVILRDFASNVRTYCWKRRVEATWPPHLSLEWLKRFAEVLEAHLRAGADPDFFFLVWPEVTESDGPVELCRVNLHQLLDIFKPPNLASLDKLLARRVQGQDLEGEDKSQDNSDMSKLYPPAGLDKLLDFDWEIYGVVFQCGGRLCGDFTVRVF</sequence>
<comment type="caution">
    <text evidence="5">The sequence shown here is derived from an EMBL/GenBank/DDBJ whole genome shotgun (WGS) entry which is preliminary data.</text>
</comment>
<dbReference type="SUPFAM" id="SSF52540">
    <property type="entry name" value="P-loop containing nucleoside triphosphate hydrolases"/>
    <property type="match status" value="1"/>
</dbReference>
<proteinExistence type="predicted"/>
<reference evidence="5" key="1">
    <citation type="submission" date="2023-06" db="EMBL/GenBank/DDBJ databases">
        <title>Genome-scale phylogeny and comparative genomics of the fungal order Sordariales.</title>
        <authorList>
            <consortium name="Lawrence Berkeley National Laboratory"/>
            <person name="Hensen N."/>
            <person name="Bonometti L."/>
            <person name="Westerberg I."/>
            <person name="Brannstrom I.O."/>
            <person name="Guillou S."/>
            <person name="Cros-Aarteil S."/>
            <person name="Calhoun S."/>
            <person name="Haridas S."/>
            <person name="Kuo A."/>
            <person name="Mondo S."/>
            <person name="Pangilinan J."/>
            <person name="Riley R."/>
            <person name="Labutti K."/>
            <person name="Andreopoulos B."/>
            <person name="Lipzen A."/>
            <person name="Chen C."/>
            <person name="Yanf M."/>
            <person name="Daum C."/>
            <person name="Ng V."/>
            <person name="Clum A."/>
            <person name="Steindorff A."/>
            <person name="Ohm R."/>
            <person name="Martin F."/>
            <person name="Silar P."/>
            <person name="Natvig D."/>
            <person name="Lalanne C."/>
            <person name="Gautier V."/>
            <person name="Ament-Velasquez S.L."/>
            <person name="Kruys A."/>
            <person name="Hutchinson M.I."/>
            <person name="Powell A.J."/>
            <person name="Barry K."/>
            <person name="Miller A.N."/>
            <person name="Grigoriev I.V."/>
            <person name="Debuchy R."/>
            <person name="Gladieux P."/>
            <person name="Thoren M.H."/>
            <person name="Johannesson H."/>
        </authorList>
    </citation>
    <scope>NUCLEOTIDE SEQUENCE</scope>
    <source>
        <strain evidence="5">8032-3</strain>
    </source>
</reference>
<dbReference type="PANTHER" id="PTHR10039:SF5">
    <property type="entry name" value="NACHT DOMAIN-CONTAINING PROTEIN"/>
    <property type="match status" value="1"/>
</dbReference>
<dbReference type="RefSeq" id="XP_060286468.1">
    <property type="nucleotide sequence ID" value="XM_060425427.1"/>
</dbReference>
<dbReference type="InterPro" id="IPR056693">
    <property type="entry name" value="DUF7791"/>
</dbReference>
<evidence type="ECO:0000256" key="2">
    <source>
        <dbReference type="SAM" id="Coils"/>
    </source>
</evidence>
<name>A0AAJ0C4Y4_9PEZI</name>
<dbReference type="Gene3D" id="3.40.50.300">
    <property type="entry name" value="P-loop containing nucleotide triphosphate hydrolases"/>
    <property type="match status" value="1"/>
</dbReference>
<evidence type="ECO:0000259" key="3">
    <source>
        <dbReference type="Pfam" id="PF24883"/>
    </source>
</evidence>
<organism evidence="5 6">
    <name type="scientific">Phialemonium atrogriseum</name>
    <dbReference type="NCBI Taxonomy" id="1093897"/>
    <lineage>
        <taxon>Eukaryota</taxon>
        <taxon>Fungi</taxon>
        <taxon>Dikarya</taxon>
        <taxon>Ascomycota</taxon>
        <taxon>Pezizomycotina</taxon>
        <taxon>Sordariomycetes</taxon>
        <taxon>Sordariomycetidae</taxon>
        <taxon>Cephalothecales</taxon>
        <taxon>Cephalothecaceae</taxon>
        <taxon>Phialemonium</taxon>
    </lineage>
</organism>
<keyword evidence="1" id="KW-0677">Repeat</keyword>
<dbReference type="InterPro" id="IPR036770">
    <property type="entry name" value="Ankyrin_rpt-contain_sf"/>
</dbReference>
<evidence type="ECO:0000313" key="6">
    <source>
        <dbReference type="Proteomes" id="UP001244011"/>
    </source>
</evidence>
<dbReference type="InterPro" id="IPR027417">
    <property type="entry name" value="P-loop_NTPase"/>
</dbReference>
<gene>
    <name evidence="5" type="ORF">QBC33DRAFT_487373</name>
</gene>
<evidence type="ECO:0008006" key="7">
    <source>
        <dbReference type="Google" id="ProtNLM"/>
    </source>
</evidence>
<dbReference type="Pfam" id="PF25053">
    <property type="entry name" value="DUF7791"/>
    <property type="match status" value="1"/>
</dbReference>
<dbReference type="EMBL" id="MU839001">
    <property type="protein sequence ID" value="KAK1770255.1"/>
    <property type="molecule type" value="Genomic_DNA"/>
</dbReference>
<evidence type="ECO:0000259" key="4">
    <source>
        <dbReference type="Pfam" id="PF25053"/>
    </source>
</evidence>